<accession>K0SFE0</accession>
<evidence type="ECO:0000256" key="1">
    <source>
        <dbReference type="SAM" id="MobiDB-lite"/>
    </source>
</evidence>
<dbReference type="Proteomes" id="UP000266841">
    <property type="component" value="Unassembled WGS sequence"/>
</dbReference>
<proteinExistence type="predicted"/>
<organism evidence="2 3">
    <name type="scientific">Thalassiosira oceanica</name>
    <name type="common">Marine diatom</name>
    <dbReference type="NCBI Taxonomy" id="159749"/>
    <lineage>
        <taxon>Eukaryota</taxon>
        <taxon>Sar</taxon>
        <taxon>Stramenopiles</taxon>
        <taxon>Ochrophyta</taxon>
        <taxon>Bacillariophyta</taxon>
        <taxon>Coscinodiscophyceae</taxon>
        <taxon>Thalassiosirophycidae</taxon>
        <taxon>Thalassiosirales</taxon>
        <taxon>Thalassiosiraceae</taxon>
        <taxon>Thalassiosira</taxon>
    </lineage>
</organism>
<feature type="non-terminal residue" evidence="2">
    <location>
        <position position="285"/>
    </location>
</feature>
<feature type="compositionally biased region" description="Basic and acidic residues" evidence="1">
    <location>
        <begin position="32"/>
        <end position="46"/>
    </location>
</feature>
<name>K0SFE0_THAOC</name>
<keyword evidence="3" id="KW-1185">Reference proteome</keyword>
<evidence type="ECO:0000313" key="2">
    <source>
        <dbReference type="EMBL" id="EJK59646.1"/>
    </source>
</evidence>
<gene>
    <name evidence="2" type="ORF">THAOC_20097</name>
</gene>
<dbReference type="AlphaFoldDB" id="K0SFE0"/>
<comment type="caution">
    <text evidence="2">The sequence shown here is derived from an EMBL/GenBank/DDBJ whole genome shotgun (WGS) entry which is preliminary data.</text>
</comment>
<feature type="compositionally biased region" description="Basic and acidic residues" evidence="1">
    <location>
        <begin position="77"/>
        <end position="88"/>
    </location>
</feature>
<protein>
    <submittedName>
        <fullName evidence="2">Uncharacterized protein</fullName>
    </submittedName>
</protein>
<feature type="compositionally biased region" description="Basic and acidic residues" evidence="1">
    <location>
        <begin position="1"/>
        <end position="15"/>
    </location>
</feature>
<sequence>MRTEKRAVVIGDRRVAFGPPVGRPPPPPRGHSRNDAAARREREGCPARHRPPPFSGPWGPSPAGGFGPRQGPCTKPNEGRPNLKRDAAVERYKPKIFNKPGRPIQCPHPQGHLSLEDLGRGVELATWEASVETSILSSVYANKIVERSRLKRFRGPGKGAAFWCVAWLAEASWKKWMGSNPVQLEDRLRTVGTSKTSPENWGPVEDRCADWPYPLMQSRVIQGNEKGPPPRMPPVAVMDRGRRDSTEFGDSGAWAAPSRGRRPMSAAQRSKIMSLVASIGRPYLS</sequence>
<feature type="region of interest" description="Disordered" evidence="1">
    <location>
        <begin position="1"/>
        <end position="88"/>
    </location>
</feature>
<reference evidence="2 3" key="1">
    <citation type="journal article" date="2012" name="Genome Biol.">
        <title>Genome and low-iron response of an oceanic diatom adapted to chronic iron limitation.</title>
        <authorList>
            <person name="Lommer M."/>
            <person name="Specht M."/>
            <person name="Roy A.S."/>
            <person name="Kraemer L."/>
            <person name="Andreson R."/>
            <person name="Gutowska M.A."/>
            <person name="Wolf J."/>
            <person name="Bergner S.V."/>
            <person name="Schilhabel M.B."/>
            <person name="Klostermeier U.C."/>
            <person name="Beiko R.G."/>
            <person name="Rosenstiel P."/>
            <person name="Hippler M."/>
            <person name="Laroche J."/>
        </authorList>
    </citation>
    <scope>NUCLEOTIDE SEQUENCE [LARGE SCALE GENOMIC DNA]</scope>
    <source>
        <strain evidence="2 3">CCMP1005</strain>
    </source>
</reference>
<feature type="region of interest" description="Disordered" evidence="1">
    <location>
        <begin position="242"/>
        <end position="268"/>
    </location>
</feature>
<dbReference type="EMBL" id="AGNL01022577">
    <property type="protein sequence ID" value="EJK59646.1"/>
    <property type="molecule type" value="Genomic_DNA"/>
</dbReference>
<evidence type="ECO:0000313" key="3">
    <source>
        <dbReference type="Proteomes" id="UP000266841"/>
    </source>
</evidence>